<keyword evidence="3" id="KW-0012">Acyltransferase</keyword>
<reference evidence="7 8" key="1">
    <citation type="submission" date="2022-02" db="EMBL/GenBank/DDBJ databases">
        <title>Uncovering new skin microbiome diversity through culturing and metagenomics.</title>
        <authorList>
            <person name="Conlan S."/>
            <person name="Deming C."/>
            <person name="Nisc Comparative Sequencing Program N."/>
            <person name="Segre J.A."/>
        </authorList>
    </citation>
    <scope>NUCLEOTIDE SEQUENCE [LARGE SCALE GENOMIC DNA]</scope>
    <source>
        <strain evidence="7 8">ACRQZ</strain>
    </source>
</reference>
<dbReference type="PIRSF" id="PIRSF000451">
    <property type="entry name" value="PKS_III"/>
    <property type="match status" value="1"/>
</dbReference>
<accession>A0ABS9PZH5</accession>
<evidence type="ECO:0000313" key="8">
    <source>
        <dbReference type="Proteomes" id="UP001521931"/>
    </source>
</evidence>
<dbReference type="CDD" id="cd00831">
    <property type="entry name" value="CHS_like"/>
    <property type="match status" value="1"/>
</dbReference>
<evidence type="ECO:0000259" key="6">
    <source>
        <dbReference type="Pfam" id="PF02797"/>
    </source>
</evidence>
<evidence type="ECO:0000313" key="7">
    <source>
        <dbReference type="EMBL" id="MCG7321041.1"/>
    </source>
</evidence>
<comment type="similarity">
    <text evidence="1">Belongs to the thiolase-like superfamily. Chalcone/stilbene synthases family.</text>
</comment>
<name>A0ABS9PZH5_9MICO</name>
<dbReference type="RefSeq" id="WP_239262396.1">
    <property type="nucleotide sequence ID" value="NZ_JAKRCV010000007.1"/>
</dbReference>
<dbReference type="Proteomes" id="UP001521931">
    <property type="component" value="Unassembled WGS sequence"/>
</dbReference>
<dbReference type="PANTHER" id="PTHR11877:SF99">
    <property type="entry name" value="1,3,6,8-TETRAHYDROXYNAPHTHALENE SYNTHASE"/>
    <property type="match status" value="1"/>
</dbReference>
<evidence type="ECO:0000256" key="4">
    <source>
        <dbReference type="SAM" id="MobiDB-lite"/>
    </source>
</evidence>
<keyword evidence="8" id="KW-1185">Reference proteome</keyword>
<dbReference type="Pfam" id="PF00195">
    <property type="entry name" value="Chal_sti_synt_N"/>
    <property type="match status" value="1"/>
</dbReference>
<keyword evidence="2" id="KW-0808">Transferase</keyword>
<feature type="domain" description="Chalcone/stilbene synthase N-terminal" evidence="5">
    <location>
        <begin position="2"/>
        <end position="200"/>
    </location>
</feature>
<evidence type="ECO:0000259" key="5">
    <source>
        <dbReference type="Pfam" id="PF00195"/>
    </source>
</evidence>
<dbReference type="InterPro" id="IPR011141">
    <property type="entry name" value="Polyketide_synthase_type-III"/>
</dbReference>
<feature type="region of interest" description="Disordered" evidence="4">
    <location>
        <begin position="203"/>
        <end position="225"/>
    </location>
</feature>
<dbReference type="InterPro" id="IPR016039">
    <property type="entry name" value="Thiolase-like"/>
</dbReference>
<dbReference type="SUPFAM" id="SSF53901">
    <property type="entry name" value="Thiolase-like"/>
    <property type="match status" value="1"/>
</dbReference>
<gene>
    <name evidence="7" type="ORF">MHL29_03905</name>
</gene>
<proteinExistence type="inferred from homology"/>
<organism evidence="7 8">
    <name type="scientific">Arsenicicoccus bolidensis</name>
    <dbReference type="NCBI Taxonomy" id="229480"/>
    <lineage>
        <taxon>Bacteria</taxon>
        <taxon>Bacillati</taxon>
        <taxon>Actinomycetota</taxon>
        <taxon>Actinomycetes</taxon>
        <taxon>Micrococcales</taxon>
        <taxon>Intrasporangiaceae</taxon>
        <taxon>Arsenicicoccus</taxon>
    </lineage>
</organism>
<dbReference type="Pfam" id="PF02797">
    <property type="entry name" value="Chal_sti_synt_C"/>
    <property type="match status" value="1"/>
</dbReference>
<dbReference type="EMBL" id="JAKRCV010000007">
    <property type="protein sequence ID" value="MCG7321041.1"/>
    <property type="molecule type" value="Genomic_DNA"/>
</dbReference>
<evidence type="ECO:0000256" key="1">
    <source>
        <dbReference type="ARBA" id="ARBA00005531"/>
    </source>
</evidence>
<feature type="domain" description="Chalcone/stilbene synthase C-terminal" evidence="6">
    <location>
        <begin position="231"/>
        <end position="364"/>
    </location>
</feature>
<evidence type="ECO:0000256" key="2">
    <source>
        <dbReference type="ARBA" id="ARBA00022679"/>
    </source>
</evidence>
<dbReference type="InterPro" id="IPR001099">
    <property type="entry name" value="Chalcone/stilbene_synt_N"/>
</dbReference>
<dbReference type="Gene3D" id="3.40.47.10">
    <property type="match status" value="2"/>
</dbReference>
<dbReference type="PANTHER" id="PTHR11877">
    <property type="entry name" value="HYDROXYMETHYLGLUTARYL-COA SYNTHASE"/>
    <property type="match status" value="1"/>
</dbReference>
<dbReference type="InterPro" id="IPR012328">
    <property type="entry name" value="Chalcone/stilbene_synt_C"/>
</dbReference>
<evidence type="ECO:0000256" key="3">
    <source>
        <dbReference type="ARBA" id="ARBA00023315"/>
    </source>
</evidence>
<protein>
    <submittedName>
        <fullName evidence="7">Type III polyketide synthase</fullName>
    </submittedName>
</protein>
<comment type="caution">
    <text evidence="7">The sequence shown here is derived from an EMBL/GenBank/DDBJ whole genome shotgun (WGS) entry which is preliminary data.</text>
</comment>
<sequence length="370" mass="39098">MVAVRGALPPHRYSQHEITDAVAEFTGAASGARRRMLDQVHANAGVRTRHLALPLERYVGLADFGEANDAFIEAAVELGCQAVEAALAEAGLAPRDVDLLVSATVTGLAVPSIDARIAARLRMRSDVRRVPLVGLGCVAGAAGIARVHDHLVGHPAHVAVLVATEMCSLTVQRDDTTPANMVASGLFGDGAAAVVMLGADRAAERATDQGAPDRSSGSTPTRPEVLDTRSRFYDDTERAMGWDVGATGLRIVLGVEVPELVRSHVREDVDGFLALHDLTRDDIGWWVAHPGGPKVLEAMQEALEVPRDALGVTWDSLAAIGNLSSASVLHVLADTLRTRPPRPGSLGMLLAMGPGFCLEMVLLRAPEDAR</sequence>